<dbReference type="GO" id="GO:0016747">
    <property type="term" value="F:acyltransferase activity, transferring groups other than amino-acyl groups"/>
    <property type="evidence" value="ECO:0007669"/>
    <property type="project" value="InterPro"/>
</dbReference>
<sequence>MSVVIREAVEEDVLAIQHFISRAGIPLDSVPLDRQKFLVAENEEKEFVATAAVQQVTDEETLLRSFIVDGGKVNGSFVLKMLETCLQYAWQKGATTVYVMVNQAGDMLEKLGFQPVSPDERSVALMKLPEVVSHLEEGRVLYKQTNSVDN</sequence>
<dbReference type="PROSITE" id="PS51186">
    <property type="entry name" value="GNAT"/>
    <property type="match status" value="1"/>
</dbReference>
<protein>
    <recommendedName>
        <fullName evidence="1">N-acetyltransferase domain-containing protein</fullName>
    </recommendedName>
</protein>
<dbReference type="SUPFAM" id="SSF55729">
    <property type="entry name" value="Acyl-CoA N-acyltransferases (Nat)"/>
    <property type="match status" value="1"/>
</dbReference>
<dbReference type="Gene3D" id="3.40.630.30">
    <property type="match status" value="1"/>
</dbReference>
<dbReference type="InterPro" id="IPR016181">
    <property type="entry name" value="Acyl_CoA_acyltransferase"/>
</dbReference>
<dbReference type="Proteomes" id="UP000248214">
    <property type="component" value="Unassembled WGS sequence"/>
</dbReference>
<organism evidence="2 3">
    <name type="scientific">Salipaludibacillus keqinensis</name>
    <dbReference type="NCBI Taxonomy" id="2045207"/>
    <lineage>
        <taxon>Bacteria</taxon>
        <taxon>Bacillati</taxon>
        <taxon>Bacillota</taxon>
        <taxon>Bacilli</taxon>
        <taxon>Bacillales</taxon>
        <taxon>Bacillaceae</taxon>
    </lineage>
</organism>
<dbReference type="OrthoDB" id="2678531at2"/>
<feature type="domain" description="N-acetyltransferase" evidence="1">
    <location>
        <begin position="3"/>
        <end position="131"/>
    </location>
</feature>
<evidence type="ECO:0000259" key="1">
    <source>
        <dbReference type="PROSITE" id="PS51186"/>
    </source>
</evidence>
<evidence type="ECO:0000313" key="3">
    <source>
        <dbReference type="Proteomes" id="UP000248214"/>
    </source>
</evidence>
<reference evidence="2 3" key="1">
    <citation type="submission" date="2017-10" db="EMBL/GenBank/DDBJ databases">
        <title>Bacillus sp. nov., a halophilic bacterium isolated from a Keqin Lake.</title>
        <authorList>
            <person name="Wang H."/>
        </authorList>
    </citation>
    <scope>NUCLEOTIDE SEQUENCE [LARGE SCALE GENOMIC DNA]</scope>
    <source>
        <strain evidence="2 3">KQ-12</strain>
    </source>
</reference>
<dbReference type="EMBL" id="PDOD01000003">
    <property type="protein sequence ID" value="PYZ92484.1"/>
    <property type="molecule type" value="Genomic_DNA"/>
</dbReference>
<proteinExistence type="predicted"/>
<name>A0A323TEE4_9BACI</name>
<dbReference type="AlphaFoldDB" id="A0A323TEE4"/>
<keyword evidence="3" id="KW-1185">Reference proteome</keyword>
<dbReference type="InterPro" id="IPR000182">
    <property type="entry name" value="GNAT_dom"/>
</dbReference>
<comment type="caution">
    <text evidence="2">The sequence shown here is derived from an EMBL/GenBank/DDBJ whole genome shotgun (WGS) entry which is preliminary data.</text>
</comment>
<accession>A0A323TEE4</accession>
<gene>
    <name evidence="2" type="ORF">CR194_12485</name>
</gene>
<evidence type="ECO:0000313" key="2">
    <source>
        <dbReference type="EMBL" id="PYZ92484.1"/>
    </source>
</evidence>
<dbReference type="RefSeq" id="WP_110610036.1">
    <property type="nucleotide sequence ID" value="NZ_PDOD01000003.1"/>
</dbReference>